<name>A0A6S7CCR2_9BURK</name>
<dbReference type="RefSeq" id="WP_175102840.1">
    <property type="nucleotide sequence ID" value="NZ_CADIKM010000001.1"/>
</dbReference>
<dbReference type="Gene3D" id="3.40.50.10610">
    <property type="entry name" value="ABC-type transport auxiliary lipoprotein component"/>
    <property type="match status" value="1"/>
</dbReference>
<dbReference type="Proteomes" id="UP000494115">
    <property type="component" value="Unassembled WGS sequence"/>
</dbReference>
<feature type="domain" description="ABC-type transport auxiliary lipoprotein component" evidence="2">
    <location>
        <begin position="41"/>
        <end position="205"/>
    </location>
</feature>
<keyword evidence="1" id="KW-0732">Signal</keyword>
<evidence type="ECO:0000313" key="3">
    <source>
        <dbReference type="EMBL" id="CAB3777137.1"/>
    </source>
</evidence>
<dbReference type="Pfam" id="PF03886">
    <property type="entry name" value="ABC_trans_aux"/>
    <property type="match status" value="1"/>
</dbReference>
<proteinExistence type="predicted"/>
<organism evidence="3 4">
    <name type="scientific">Pararobbsia alpina</name>
    <dbReference type="NCBI Taxonomy" id="621374"/>
    <lineage>
        <taxon>Bacteria</taxon>
        <taxon>Pseudomonadati</taxon>
        <taxon>Pseudomonadota</taxon>
        <taxon>Betaproteobacteria</taxon>
        <taxon>Burkholderiales</taxon>
        <taxon>Burkholderiaceae</taxon>
        <taxon>Pararobbsia</taxon>
    </lineage>
</organism>
<dbReference type="EMBL" id="CADIKM010000001">
    <property type="protein sequence ID" value="CAB3777137.1"/>
    <property type="molecule type" value="Genomic_DNA"/>
</dbReference>
<sequence length="246" mass="26343">MMPIRSTPLRKALGKTVAALAVCTAALFVAGCASTPPDHFYTLSGREGATIYHPSAADAAPFYIEVTDTTIPDTVARPQMVLDMGDGRISVVEHQRWVAPLSTEISQAVSDYLTRSLHTIDVYRSPTADRLPVYRVSMNVRRFVSVPSQSTAIDMVWTVRGRDQQDAHETPLVTCRSVVTEKIGVGYDAIAQGHRRGLQQIAADIGGVITTLNETPAPVSPPPAPQVKGKPPVVAARPAAPVVPCP</sequence>
<reference evidence="3 4" key="1">
    <citation type="submission" date="2020-04" db="EMBL/GenBank/DDBJ databases">
        <authorList>
            <person name="De Canck E."/>
        </authorList>
    </citation>
    <scope>NUCLEOTIDE SEQUENCE [LARGE SCALE GENOMIC DNA]</scope>
    <source>
        <strain evidence="3 4">LMG 28138</strain>
    </source>
</reference>
<feature type="signal peptide" evidence="1">
    <location>
        <begin position="1"/>
        <end position="21"/>
    </location>
</feature>
<dbReference type="InterPro" id="IPR005586">
    <property type="entry name" value="ABC_trans_aux"/>
</dbReference>
<protein>
    <recommendedName>
        <fullName evidence="2">ABC-type transport auxiliary lipoprotein component domain-containing protein</fullName>
    </recommendedName>
</protein>
<evidence type="ECO:0000259" key="2">
    <source>
        <dbReference type="Pfam" id="PF03886"/>
    </source>
</evidence>
<dbReference type="SUPFAM" id="SSF159594">
    <property type="entry name" value="XCC0632-like"/>
    <property type="match status" value="1"/>
</dbReference>
<keyword evidence="4" id="KW-1185">Reference proteome</keyword>
<accession>A0A6S7CCR2</accession>
<feature type="chain" id="PRO_5029019251" description="ABC-type transport auxiliary lipoprotein component domain-containing protein" evidence="1">
    <location>
        <begin position="22"/>
        <end position="246"/>
    </location>
</feature>
<evidence type="ECO:0000313" key="4">
    <source>
        <dbReference type="Proteomes" id="UP000494115"/>
    </source>
</evidence>
<dbReference type="AlphaFoldDB" id="A0A6S7CCR2"/>
<gene>
    <name evidence="3" type="ORF">LMG28138_00301</name>
</gene>
<evidence type="ECO:0000256" key="1">
    <source>
        <dbReference type="SAM" id="SignalP"/>
    </source>
</evidence>
<dbReference type="PROSITE" id="PS51257">
    <property type="entry name" value="PROKAR_LIPOPROTEIN"/>
    <property type="match status" value="1"/>
</dbReference>